<keyword evidence="2" id="KW-1185">Reference proteome</keyword>
<name>A0A367ITZ8_RHIST</name>
<dbReference type="STRING" id="4846.A0A367ITZ8"/>
<reference evidence="1 2" key="1">
    <citation type="journal article" date="2018" name="G3 (Bethesda)">
        <title>Phylogenetic and Phylogenomic Definition of Rhizopus Species.</title>
        <authorList>
            <person name="Gryganskyi A.P."/>
            <person name="Golan J."/>
            <person name="Dolatabadi S."/>
            <person name="Mondo S."/>
            <person name="Robb S."/>
            <person name="Idnurm A."/>
            <person name="Muszewska A."/>
            <person name="Steczkiewicz K."/>
            <person name="Masonjones S."/>
            <person name="Liao H.L."/>
            <person name="Gajdeczka M.T."/>
            <person name="Anike F."/>
            <person name="Vuek A."/>
            <person name="Anishchenko I.M."/>
            <person name="Voigt K."/>
            <person name="de Hoog G.S."/>
            <person name="Smith M.E."/>
            <person name="Heitman J."/>
            <person name="Vilgalys R."/>
            <person name="Stajich J.E."/>
        </authorList>
    </citation>
    <scope>NUCLEOTIDE SEQUENCE [LARGE SCALE GENOMIC DNA]</scope>
    <source>
        <strain evidence="1 2">LSU 92-RS-03</strain>
    </source>
</reference>
<evidence type="ECO:0000313" key="1">
    <source>
        <dbReference type="EMBL" id="RCH81132.1"/>
    </source>
</evidence>
<evidence type="ECO:0000313" key="2">
    <source>
        <dbReference type="Proteomes" id="UP000253551"/>
    </source>
</evidence>
<dbReference type="InterPro" id="IPR029058">
    <property type="entry name" value="AB_hydrolase_fold"/>
</dbReference>
<sequence>MDWFRDHVGVGMAGALAAAFEKYESVPPALLSPLTQKQTSWSLLPSMKQFIRLLDTEAYHNLSTDYCKNYFNPNTPNDPHVAYYSYGAKATFPSWSVFNLSSQWIKEKEGINDGLVSVESAQWGTYIKTLEADHWDLNGQRYRWRYAKPFIDKSKFDTIDFYMELATRLYQQGH</sequence>
<comment type="caution">
    <text evidence="1">The sequence shown here is derived from an EMBL/GenBank/DDBJ whole genome shotgun (WGS) entry which is preliminary data.</text>
</comment>
<dbReference type="Gene3D" id="3.40.50.1820">
    <property type="entry name" value="alpha/beta hydrolase"/>
    <property type="match status" value="1"/>
</dbReference>
<dbReference type="AlphaFoldDB" id="A0A367ITZ8"/>
<gene>
    <name evidence="1" type="ORF">CU098_002579</name>
</gene>
<organism evidence="1 2">
    <name type="scientific">Rhizopus stolonifer</name>
    <name type="common">Rhizopus nigricans</name>
    <dbReference type="NCBI Taxonomy" id="4846"/>
    <lineage>
        <taxon>Eukaryota</taxon>
        <taxon>Fungi</taxon>
        <taxon>Fungi incertae sedis</taxon>
        <taxon>Mucoromycota</taxon>
        <taxon>Mucoromycotina</taxon>
        <taxon>Mucoromycetes</taxon>
        <taxon>Mucorales</taxon>
        <taxon>Mucorineae</taxon>
        <taxon>Rhizopodaceae</taxon>
        <taxon>Rhizopus</taxon>
    </lineage>
</organism>
<protein>
    <submittedName>
        <fullName evidence="1">Uncharacterized protein</fullName>
    </submittedName>
</protein>
<dbReference type="OrthoDB" id="5592486at2759"/>
<accession>A0A367ITZ8</accession>
<dbReference type="EMBL" id="PJQM01005653">
    <property type="protein sequence ID" value="RCH81132.1"/>
    <property type="molecule type" value="Genomic_DNA"/>
</dbReference>
<dbReference type="Proteomes" id="UP000253551">
    <property type="component" value="Unassembled WGS sequence"/>
</dbReference>
<proteinExistence type="predicted"/>